<evidence type="ECO:0000313" key="3">
    <source>
        <dbReference type="Proteomes" id="UP000278440"/>
    </source>
</evidence>
<protein>
    <recommendedName>
        <fullName evidence="4">Secretion/DNA translocation related CpaE-like protein</fullName>
    </recommendedName>
</protein>
<proteinExistence type="predicted"/>
<dbReference type="RefSeq" id="WP_121033724.1">
    <property type="nucleotide sequence ID" value="NZ_RBXT01000001.1"/>
</dbReference>
<dbReference type="GO" id="GO:0009898">
    <property type="term" value="C:cytoplasmic side of plasma membrane"/>
    <property type="evidence" value="ECO:0007669"/>
    <property type="project" value="TreeGrafter"/>
</dbReference>
<dbReference type="PANTHER" id="PTHR43384">
    <property type="entry name" value="SEPTUM SITE-DETERMINING PROTEIN MIND HOMOLOG, CHLOROPLASTIC-RELATED"/>
    <property type="match status" value="1"/>
</dbReference>
<comment type="caution">
    <text evidence="2">The sequence shown here is derived from an EMBL/GenBank/DDBJ whole genome shotgun (WGS) entry which is preliminary data.</text>
</comment>
<feature type="region of interest" description="Disordered" evidence="1">
    <location>
        <begin position="209"/>
        <end position="229"/>
    </location>
</feature>
<dbReference type="PANTHER" id="PTHR43384:SF11">
    <property type="entry name" value="SEPTUM SITE DETERMINING PROTEIN"/>
    <property type="match status" value="1"/>
</dbReference>
<keyword evidence="3" id="KW-1185">Reference proteome</keyword>
<feature type="region of interest" description="Disordered" evidence="1">
    <location>
        <begin position="99"/>
        <end position="134"/>
    </location>
</feature>
<dbReference type="GO" id="GO:0005524">
    <property type="term" value="F:ATP binding"/>
    <property type="evidence" value="ECO:0007669"/>
    <property type="project" value="TreeGrafter"/>
</dbReference>
<dbReference type="AlphaFoldDB" id="A0A495Y1M7"/>
<dbReference type="GO" id="GO:0051782">
    <property type="term" value="P:negative regulation of cell division"/>
    <property type="evidence" value="ECO:0007669"/>
    <property type="project" value="TreeGrafter"/>
</dbReference>
<dbReference type="SUPFAM" id="SSF52540">
    <property type="entry name" value="P-loop containing nucleoside triphosphate hydrolases"/>
    <property type="match status" value="1"/>
</dbReference>
<dbReference type="GO" id="GO:0016887">
    <property type="term" value="F:ATP hydrolysis activity"/>
    <property type="evidence" value="ECO:0007669"/>
    <property type="project" value="TreeGrafter"/>
</dbReference>
<evidence type="ECO:0008006" key="4">
    <source>
        <dbReference type="Google" id="ProtNLM"/>
    </source>
</evidence>
<dbReference type="Proteomes" id="UP000278440">
    <property type="component" value="Unassembled WGS sequence"/>
</dbReference>
<accession>A0A495Y1M7</accession>
<dbReference type="InterPro" id="IPR027417">
    <property type="entry name" value="P-loop_NTPase"/>
</dbReference>
<reference evidence="2 3" key="1">
    <citation type="submission" date="2018-10" db="EMBL/GenBank/DDBJ databases">
        <title>Sequencing the genomes of 1000 actinobacteria strains.</title>
        <authorList>
            <person name="Klenk H.-P."/>
        </authorList>
    </citation>
    <scope>NUCLEOTIDE SEQUENCE [LARGE SCALE GENOMIC DNA]</scope>
    <source>
        <strain evidence="2 3">DSM 44267</strain>
    </source>
</reference>
<dbReference type="InterPro" id="IPR050625">
    <property type="entry name" value="ParA/MinD_ATPase"/>
</dbReference>
<organism evidence="2 3">
    <name type="scientific">Terracoccus luteus</name>
    <dbReference type="NCBI Taxonomy" id="53356"/>
    <lineage>
        <taxon>Bacteria</taxon>
        <taxon>Bacillati</taxon>
        <taxon>Actinomycetota</taxon>
        <taxon>Actinomycetes</taxon>
        <taxon>Micrococcales</taxon>
        <taxon>Intrasporangiaceae</taxon>
        <taxon>Terracoccus</taxon>
    </lineage>
</organism>
<evidence type="ECO:0000256" key="1">
    <source>
        <dbReference type="SAM" id="MobiDB-lite"/>
    </source>
</evidence>
<evidence type="ECO:0000313" key="2">
    <source>
        <dbReference type="EMBL" id="RKT79084.1"/>
    </source>
</evidence>
<dbReference type="Gene3D" id="3.40.50.300">
    <property type="entry name" value="P-loop containing nucleotide triphosphate hydrolases"/>
    <property type="match status" value="1"/>
</dbReference>
<dbReference type="EMBL" id="RBXT01000001">
    <property type="protein sequence ID" value="RKT79084.1"/>
    <property type="molecule type" value="Genomic_DNA"/>
</dbReference>
<name>A0A495Y1M7_9MICO</name>
<feature type="compositionally biased region" description="Basic and acidic residues" evidence="1">
    <location>
        <begin position="99"/>
        <end position="108"/>
    </location>
</feature>
<gene>
    <name evidence="2" type="ORF">DFJ68_2539</name>
</gene>
<dbReference type="GO" id="GO:0005829">
    <property type="term" value="C:cytosol"/>
    <property type="evidence" value="ECO:0007669"/>
    <property type="project" value="TreeGrafter"/>
</dbReference>
<sequence length="311" mass="31166">MGHVIAVVPASGGVGASLLAAAVAVRAAAARRSCVAVDLDVVAGRLDVLLGCEEVAGWRWDALADVAGVVEGGRLAARLPVAEGVTVLAHPVVCGAEGGRDDAGEARARRPTGRSAGFVGDAGPSHPGEPTVSRPWLDIVPDVVTGLSRSHDVCVLDLPRDPAVLEAVAGLVDALVVVVGADVAGLSAAARSVPRLRSALGDPHALTAAAAGSGASGTTAGSVSPSGVVDPWSDGPAEAWLVLRSDDRLTVEAEDAVVDHLDLPLVGVLPRDPRAADDLVAGRAPGSRGRGPVVRLADDLLLRLVSMEVAA</sequence>
<dbReference type="OrthoDB" id="3252838at2"/>